<keyword evidence="1" id="KW-0067">ATP-binding</keyword>
<dbReference type="InterPro" id="IPR010285">
    <property type="entry name" value="DNA_helicase_pif1-like_DEAD"/>
</dbReference>
<gene>
    <name evidence="6" type="ORF">OSJNBb0011A08.10</name>
</gene>
<keyword evidence="1" id="KW-0233">DNA recombination</keyword>
<dbReference type="GO" id="GO:0043139">
    <property type="term" value="F:5'-3' DNA helicase activity"/>
    <property type="evidence" value="ECO:0007669"/>
    <property type="project" value="UniProtKB-EC"/>
</dbReference>
<keyword evidence="1" id="KW-0547">Nucleotide-binding</keyword>
<dbReference type="Proteomes" id="UP000000763">
    <property type="component" value="Chromosome 10"/>
</dbReference>
<dbReference type="PANTHER" id="PTHR10492">
    <property type="match status" value="1"/>
</dbReference>
<proteinExistence type="inferred from homology"/>
<comment type="catalytic activity">
    <reaction evidence="1">
        <text>ATP + H2O = ADP + phosphate + H(+)</text>
        <dbReference type="Rhea" id="RHEA:13065"/>
        <dbReference type="ChEBI" id="CHEBI:15377"/>
        <dbReference type="ChEBI" id="CHEBI:15378"/>
        <dbReference type="ChEBI" id="CHEBI:30616"/>
        <dbReference type="ChEBI" id="CHEBI:43474"/>
        <dbReference type="ChEBI" id="CHEBI:456216"/>
        <dbReference type="EC" id="5.6.2.3"/>
    </reaction>
</comment>
<evidence type="ECO:0000259" key="4">
    <source>
        <dbReference type="Pfam" id="PF14214"/>
    </source>
</evidence>
<protein>
    <recommendedName>
        <fullName evidence="1">ATP-dependent DNA helicase</fullName>
        <ecNumber evidence="1">5.6.2.3</ecNumber>
    </recommendedName>
</protein>
<feature type="domain" description="DNA helicase Pif1-like 2B" evidence="5">
    <location>
        <begin position="1412"/>
        <end position="1458"/>
    </location>
</feature>
<feature type="domain" description="Helitron helicase-like" evidence="4">
    <location>
        <begin position="456"/>
        <end position="639"/>
    </location>
</feature>
<comment type="cofactor">
    <cofactor evidence="1">
        <name>Mg(2+)</name>
        <dbReference type="ChEBI" id="CHEBI:18420"/>
    </cofactor>
</comment>
<evidence type="ECO:0000313" key="6">
    <source>
        <dbReference type="EMBL" id="AAK54302.1"/>
    </source>
</evidence>
<dbReference type="InterPro" id="IPR025476">
    <property type="entry name" value="Helitron_helicase-like"/>
</dbReference>
<feature type="compositionally biased region" description="Basic residues" evidence="2">
    <location>
        <begin position="14"/>
        <end position="30"/>
    </location>
</feature>
<comment type="similarity">
    <text evidence="1">Belongs to the helicase family.</text>
</comment>
<dbReference type="CDD" id="cd18809">
    <property type="entry name" value="SF1_C_RecD"/>
    <property type="match status" value="1"/>
</dbReference>
<keyword evidence="1" id="KW-0378">Hydrolase</keyword>
<dbReference type="FunFam" id="3.40.50.300:FF:002884">
    <property type="entry name" value="ATP-dependent DNA helicase"/>
    <property type="match status" value="1"/>
</dbReference>
<dbReference type="GO" id="GO:0006310">
    <property type="term" value="P:DNA recombination"/>
    <property type="evidence" value="ECO:0007669"/>
    <property type="project" value="UniProtKB-KW"/>
</dbReference>
<keyword evidence="1 6" id="KW-0347">Helicase</keyword>
<reference evidence="7" key="2">
    <citation type="journal article" date="2008" name="Nucleic Acids Res.">
        <title>The rice annotation project database (RAP-DB): 2008 update.</title>
        <authorList>
            <consortium name="The rice annotation project (RAP)"/>
        </authorList>
    </citation>
    <scope>GENOME REANNOTATION</scope>
    <source>
        <strain evidence="7">cv. Nipponbare</strain>
    </source>
</reference>
<feature type="compositionally biased region" description="Basic and acidic residues" evidence="2">
    <location>
        <begin position="31"/>
        <end position="43"/>
    </location>
</feature>
<evidence type="ECO:0000313" key="7">
    <source>
        <dbReference type="Proteomes" id="UP000000763"/>
    </source>
</evidence>
<feature type="compositionally biased region" description="Basic and acidic residues" evidence="2">
    <location>
        <begin position="1"/>
        <end position="10"/>
    </location>
</feature>
<dbReference type="PANTHER" id="PTHR10492:SF98">
    <property type="entry name" value="ATP-DEPENDENT DNA HELICASE"/>
    <property type="match status" value="1"/>
</dbReference>
<dbReference type="EC" id="5.6.2.3" evidence="1"/>
<dbReference type="InterPro" id="IPR027417">
    <property type="entry name" value="P-loop_NTPase"/>
</dbReference>
<dbReference type="GO" id="GO:0016887">
    <property type="term" value="F:ATP hydrolysis activity"/>
    <property type="evidence" value="ECO:0007669"/>
    <property type="project" value="RHEA"/>
</dbReference>
<sequence length="1573" mass="180936">METRSSKELARTAQMKRKDHIQLKQGRKRARTDGTERTARDEPTPISNMDLKNTVTLNLVKPKCMCQHCQGPKGICKNIHNEARRTESNIQLLQLKESSVINSTMICNQMMKAIQSKELARTARMKRKEQNALKRSRKGTIINKNEIRKDGISSASKIWNFGGPTCMCPHCHALMWHGEKIQSTRSKQPSFSRQRKNQPSFGLCCKQGKVALPPLKEPPHFLSSLLARDGGTSENYQQNIRSYNSMFAFTSMGGAVDRKINKGRGPYVFRLNGQNYHHIGTLLPKGSNKPRFQQLYIYDTENEIKNRIEASRSGTRNASLDEKTIAGLLTMLDENNTLAQTFRMARERFKEDDYHNYTLRLLDNRDQDGRQNNMPSTSEVAMLIVKDPTEKSYGRDIVLEYKDMRPKRISETHPKFMAMQYPLLFPYGEDGYRLGIKYSGKDGVRYDKKCVTMREYYAYRLQQRQDQSMLPLACGNLSMQFMVDAYTCIEQCRLSWIRQNQGILRTELYGGLQDALRTGDTRTEKLGRRIVLPASFTGGPRNKEQNYQDAMAICRWAGNPDLFVTFTCNPKWPEIQCMLEKVGHQKPSERPDIVVRVFMIKLRELMSDIKRNQHFGKTKAIIFTIEFQKKGLPHAHILIFLDKKEKCLKPSQIDKMICAEIPDSNKDPETFEAVKNFMMHGPCGETNPKSPCMVDHKCDRYFPKGFSDETIIDEVNFPIYKRRDDGRQIKKGRINLNNGFVVPYNKDLLVKFQAHINVEWFNRSKSIRYLFKSIYNGDDQATAVVEETDTAKDNDEIKRYLGCSYMTATEACWRIFTFPLHYQEPSVQRLFFHVENEQQVIFPDSTDLQEIIRHPRSGVTMFTEWMETNKKHEDARELTYSEFPTKWTWVNKVKKWVRRKGRKKIGRIYNAHPASGERYYLRVILNTAKGCTTFEDIRTVNGFVHSSYKSACHALGFLNDDNEWIECIKEASCWASGIELQQLFATILCHCEVTDPKSLWESIWEELSKDIQHTQSWLLNFPASCLTPSHKRKCALIEIEKNMRQAGKSLKEYTGIEPPNVAKLSEIENSLINEEMNYDKERLKHQHLQILNTLNIEQKKAFDAIIESAHQSLGKLIFVDGYGGTGKTYLWKAITTRLRSEGKIVIAVASSGIAALLLQGGRTAHSAFNIPINLTDESTCFIKQGSRIADLLMKTSLILWDEAPMANRNCFEALDKSLRDVQRFRNENSYQKPFGGMTVVLGGDFRQILPIVPKGRREHTVNASIKFSYLWQHFEVFNLTKNMRLNSVSKDQAEHQKTAEFAEWILRIGNGDTILLDEKGWVSMPSDLLLQKGDDPKAQIVDSTYPGLQYNCCKPKYLEERAILCPTNDDVNELNEYIMDQIQGDKVTYLSHDSVSKSMSYSHEMEMLYPTEFLNSLKHPGIPNHQLKLKVGLPVMLLRNINQNAGLCNGTRMRITRFGKRVIEAEIITGTHIGDMVCIPQIIMSPNERKWPFVLNRKQFPLSVCFAMTINKSQGQTLNKVGLYLPRQVFTHGQLYVAVSRVTSRDGLKIMIADKECPGEGMVKNIVYKEIFQ</sequence>
<feature type="domain" description="DNA helicase Pif1-like DEAD-box helicase" evidence="3">
    <location>
        <begin position="1094"/>
        <end position="1314"/>
    </location>
</feature>
<evidence type="ECO:0000259" key="5">
    <source>
        <dbReference type="Pfam" id="PF21530"/>
    </source>
</evidence>
<keyword evidence="1" id="KW-0227">DNA damage</keyword>
<dbReference type="GO" id="GO:0006281">
    <property type="term" value="P:DNA repair"/>
    <property type="evidence" value="ECO:0007669"/>
    <property type="project" value="UniProtKB-KW"/>
</dbReference>
<organism evidence="6 7">
    <name type="scientific">Oryza sativa subsp. japonica</name>
    <name type="common">Rice</name>
    <dbReference type="NCBI Taxonomy" id="39947"/>
    <lineage>
        <taxon>Eukaryota</taxon>
        <taxon>Viridiplantae</taxon>
        <taxon>Streptophyta</taxon>
        <taxon>Embryophyta</taxon>
        <taxon>Tracheophyta</taxon>
        <taxon>Spermatophyta</taxon>
        <taxon>Magnoliopsida</taxon>
        <taxon>Liliopsida</taxon>
        <taxon>Poales</taxon>
        <taxon>Poaceae</taxon>
        <taxon>BOP clade</taxon>
        <taxon>Oryzoideae</taxon>
        <taxon>Oryzeae</taxon>
        <taxon>Oryzinae</taxon>
        <taxon>Oryza</taxon>
        <taxon>Oryza sativa</taxon>
    </lineage>
</organism>
<accession>A0A5S6R9Q3</accession>
<keyword evidence="1" id="KW-0234">DNA repair</keyword>
<dbReference type="SUPFAM" id="SSF52540">
    <property type="entry name" value="P-loop containing nucleoside triphosphate hydrolases"/>
    <property type="match status" value="2"/>
</dbReference>
<dbReference type="GO" id="GO:0000723">
    <property type="term" value="P:telomere maintenance"/>
    <property type="evidence" value="ECO:0007669"/>
    <property type="project" value="InterPro"/>
</dbReference>
<evidence type="ECO:0000256" key="2">
    <source>
        <dbReference type="SAM" id="MobiDB-lite"/>
    </source>
</evidence>
<evidence type="ECO:0000259" key="3">
    <source>
        <dbReference type="Pfam" id="PF05970"/>
    </source>
</evidence>
<name>A0A5S6R9Q3_ORYSJ</name>
<dbReference type="GO" id="GO:0005524">
    <property type="term" value="F:ATP binding"/>
    <property type="evidence" value="ECO:0007669"/>
    <property type="project" value="UniProtKB-KW"/>
</dbReference>
<dbReference type="EMBL" id="AC034258">
    <property type="protein sequence ID" value="AAK54302.1"/>
    <property type="molecule type" value="Genomic_DNA"/>
</dbReference>
<evidence type="ECO:0000256" key="1">
    <source>
        <dbReference type="RuleBase" id="RU363044"/>
    </source>
</evidence>
<dbReference type="Gene3D" id="3.40.50.300">
    <property type="entry name" value="P-loop containing nucleotide triphosphate hydrolases"/>
    <property type="match status" value="1"/>
</dbReference>
<reference evidence="7" key="1">
    <citation type="journal article" date="2005" name="Nature">
        <title>The map-based sequence of the rice genome.</title>
        <authorList>
            <consortium name="International rice genome sequencing project (IRGSP)"/>
            <person name="Matsumoto T."/>
            <person name="Wu J."/>
            <person name="Kanamori H."/>
            <person name="Katayose Y."/>
            <person name="Fujisawa M."/>
            <person name="Namiki N."/>
            <person name="Mizuno H."/>
            <person name="Yamamoto K."/>
            <person name="Antonio B.A."/>
            <person name="Baba T."/>
            <person name="Sakata K."/>
            <person name="Nagamura Y."/>
            <person name="Aoki H."/>
            <person name="Arikawa K."/>
            <person name="Arita K."/>
            <person name="Bito T."/>
            <person name="Chiden Y."/>
            <person name="Fujitsuka N."/>
            <person name="Fukunaka R."/>
            <person name="Hamada M."/>
            <person name="Harada C."/>
            <person name="Hayashi A."/>
            <person name="Hijishita S."/>
            <person name="Honda M."/>
            <person name="Hosokawa S."/>
            <person name="Ichikawa Y."/>
            <person name="Idonuma A."/>
            <person name="Iijima M."/>
            <person name="Ikeda M."/>
            <person name="Ikeno M."/>
            <person name="Ito K."/>
            <person name="Ito S."/>
            <person name="Ito T."/>
            <person name="Ito Y."/>
            <person name="Ito Y."/>
            <person name="Iwabuchi A."/>
            <person name="Kamiya K."/>
            <person name="Karasawa W."/>
            <person name="Kurita K."/>
            <person name="Katagiri S."/>
            <person name="Kikuta A."/>
            <person name="Kobayashi H."/>
            <person name="Kobayashi N."/>
            <person name="Machita K."/>
            <person name="Maehara T."/>
            <person name="Masukawa M."/>
            <person name="Mizubayashi T."/>
            <person name="Mukai Y."/>
            <person name="Nagasaki H."/>
            <person name="Nagata Y."/>
            <person name="Naito S."/>
            <person name="Nakashima M."/>
            <person name="Nakama Y."/>
            <person name="Nakamichi Y."/>
            <person name="Nakamura M."/>
            <person name="Meguro A."/>
            <person name="Negishi M."/>
            <person name="Ohta I."/>
            <person name="Ohta T."/>
            <person name="Okamoto M."/>
            <person name="Ono N."/>
            <person name="Saji S."/>
            <person name="Sakaguchi M."/>
            <person name="Sakai K."/>
            <person name="Shibata M."/>
            <person name="Shimokawa T."/>
            <person name="Song J."/>
            <person name="Takazaki Y."/>
            <person name="Terasawa K."/>
            <person name="Tsugane M."/>
            <person name="Tsuji K."/>
            <person name="Ueda S."/>
            <person name="Waki K."/>
            <person name="Yamagata H."/>
            <person name="Yamamoto M."/>
            <person name="Yamamoto S."/>
            <person name="Yamane H."/>
            <person name="Yoshiki S."/>
            <person name="Yoshihara R."/>
            <person name="Yukawa K."/>
            <person name="Zhong H."/>
            <person name="Yano M."/>
            <person name="Yuan Q."/>
            <person name="Ouyang S."/>
            <person name="Liu J."/>
            <person name="Jones K.M."/>
            <person name="Gansberger K."/>
            <person name="Moffat K."/>
            <person name="Hill J."/>
            <person name="Bera J."/>
            <person name="Fadrosh D."/>
            <person name="Jin S."/>
            <person name="Johri S."/>
            <person name="Kim M."/>
            <person name="Overton L."/>
            <person name="Reardon M."/>
            <person name="Tsitrin T."/>
            <person name="Vuong H."/>
            <person name="Weaver B."/>
            <person name="Ciecko A."/>
            <person name="Tallon L."/>
            <person name="Jackson J."/>
            <person name="Pai G."/>
            <person name="Aken S.V."/>
            <person name="Utterback T."/>
            <person name="Reidmuller S."/>
            <person name="Feldblyum T."/>
            <person name="Hsiao J."/>
            <person name="Zismann V."/>
            <person name="Iobst S."/>
            <person name="de Vazeille A.R."/>
            <person name="Buell C.R."/>
            <person name="Ying K."/>
            <person name="Li Y."/>
            <person name="Lu T."/>
            <person name="Huang Y."/>
            <person name="Zhao Q."/>
            <person name="Feng Q."/>
            <person name="Zhang L."/>
            <person name="Zhu J."/>
            <person name="Weng Q."/>
            <person name="Mu J."/>
            <person name="Lu Y."/>
            <person name="Fan D."/>
            <person name="Liu Y."/>
            <person name="Guan J."/>
            <person name="Zhang Y."/>
            <person name="Yu S."/>
            <person name="Liu X."/>
            <person name="Zhang Y."/>
            <person name="Hong G."/>
            <person name="Han B."/>
            <person name="Choisne N."/>
            <person name="Demange N."/>
            <person name="Orjeda G."/>
            <person name="Samain S."/>
            <person name="Cattolico L."/>
            <person name="Pelletier E."/>
            <person name="Couloux A."/>
            <person name="Segurens B."/>
            <person name="Wincker P."/>
            <person name="D'Hont A."/>
            <person name="Scarpelli C."/>
            <person name="Weissenbach J."/>
            <person name="Salanoubat M."/>
            <person name="Quetier F."/>
            <person name="Yu Y."/>
            <person name="Kim H.R."/>
            <person name="Rambo T."/>
            <person name="Currie J."/>
            <person name="Collura K."/>
            <person name="Luo M."/>
            <person name="Yang T."/>
            <person name="Ammiraju J.S.S."/>
            <person name="Engler F."/>
            <person name="Soderlund C."/>
            <person name="Wing R.A."/>
            <person name="Palmer L.E."/>
            <person name="de la Bastide M."/>
            <person name="Spiegel L."/>
            <person name="Nascimento L."/>
            <person name="Zutavern T."/>
            <person name="O'Shaughnessy A."/>
            <person name="Dike S."/>
            <person name="Dedhia N."/>
            <person name="Preston R."/>
            <person name="Balija V."/>
            <person name="McCombie W.R."/>
            <person name="Chow T."/>
            <person name="Chen H."/>
            <person name="Chung M."/>
            <person name="Chen C."/>
            <person name="Shaw J."/>
            <person name="Wu H."/>
            <person name="Hsiao K."/>
            <person name="Chao Y."/>
            <person name="Chu M."/>
            <person name="Cheng C."/>
            <person name="Hour A."/>
            <person name="Lee P."/>
            <person name="Lin S."/>
            <person name="Lin Y."/>
            <person name="Liou J."/>
            <person name="Liu S."/>
            <person name="Hsing Y."/>
            <person name="Raghuvanshi S."/>
            <person name="Mohanty A."/>
            <person name="Bharti A.K."/>
            <person name="Gaur A."/>
            <person name="Gupta V."/>
            <person name="Kumar D."/>
            <person name="Ravi V."/>
            <person name="Vij S."/>
            <person name="Kapur A."/>
            <person name="Khurana P."/>
            <person name="Khurana P."/>
            <person name="Khurana J.P."/>
            <person name="Tyagi A.K."/>
            <person name="Gaikwad K."/>
            <person name="Singh A."/>
            <person name="Dalal V."/>
            <person name="Srivastava S."/>
            <person name="Dixit A."/>
            <person name="Pal A.K."/>
            <person name="Ghazi I.A."/>
            <person name="Yadav M."/>
            <person name="Pandit A."/>
            <person name="Bhargava A."/>
            <person name="Sureshbabu K."/>
            <person name="Batra K."/>
            <person name="Sharma T.R."/>
            <person name="Mohapatra T."/>
            <person name="Singh N.K."/>
            <person name="Messing J."/>
            <person name="Nelson A.B."/>
            <person name="Fuks G."/>
            <person name="Kavchok S."/>
            <person name="Keizer G."/>
            <person name="Linton E."/>
            <person name="Llaca V."/>
            <person name="Song R."/>
            <person name="Tanyolac B."/>
            <person name="Young S."/>
            <person name="Ho-Il K."/>
            <person name="Hahn J.H."/>
            <person name="Sangsakoo G."/>
            <person name="Vanavichit A."/>
            <person name="de Mattos Luiz.A.T."/>
            <person name="Zimmer P.D."/>
            <person name="Malone G."/>
            <person name="Dellagostin O."/>
            <person name="de Oliveira A.C."/>
            <person name="Bevan M."/>
            <person name="Bancroft I."/>
            <person name="Minx P."/>
            <person name="Cordum H."/>
            <person name="Wilson R."/>
            <person name="Cheng Z."/>
            <person name="Jin W."/>
            <person name="Jiang J."/>
            <person name="Leong S.A."/>
            <person name="Iwama H."/>
            <person name="Gojobori T."/>
            <person name="Itoh T."/>
            <person name="Niimura Y."/>
            <person name="Fujii Y."/>
            <person name="Habara T."/>
            <person name="Sakai H."/>
            <person name="Sato Y."/>
            <person name="Wilson G."/>
            <person name="Kumar K."/>
            <person name="McCouch S."/>
            <person name="Juretic N."/>
            <person name="Hoen D."/>
            <person name="Wright S."/>
            <person name="Bruskiewich R."/>
            <person name="Bureau T."/>
            <person name="Miyao A."/>
            <person name="Hirochika H."/>
            <person name="Nishikawa T."/>
            <person name="Kadowaki K."/>
            <person name="Sugiura M."/>
            <person name="Burr B."/>
            <person name="Sasaki T."/>
        </authorList>
    </citation>
    <scope>NUCLEOTIDE SEQUENCE [LARGE SCALE GENOMIC DNA]</scope>
    <source>
        <strain evidence="7">cv. Nipponbare</strain>
    </source>
</reference>
<dbReference type="Pfam" id="PF21530">
    <property type="entry name" value="Pif1_2B_dom"/>
    <property type="match status" value="1"/>
</dbReference>
<feature type="region of interest" description="Disordered" evidence="2">
    <location>
        <begin position="1"/>
        <end position="48"/>
    </location>
</feature>
<dbReference type="Pfam" id="PF05970">
    <property type="entry name" value="PIF1"/>
    <property type="match status" value="1"/>
</dbReference>
<dbReference type="Pfam" id="PF14214">
    <property type="entry name" value="Helitron_like_N"/>
    <property type="match status" value="1"/>
</dbReference>
<dbReference type="InterPro" id="IPR049163">
    <property type="entry name" value="Pif1-like_2B_dom"/>
</dbReference>